<evidence type="ECO:0000313" key="3">
    <source>
        <dbReference type="EMBL" id="MCG2590102.1"/>
    </source>
</evidence>
<organism evidence="3 4">
    <name type="scientific">Rhodohalobacter sulfatireducens</name>
    <dbReference type="NCBI Taxonomy" id="2911366"/>
    <lineage>
        <taxon>Bacteria</taxon>
        <taxon>Pseudomonadati</taxon>
        <taxon>Balneolota</taxon>
        <taxon>Balneolia</taxon>
        <taxon>Balneolales</taxon>
        <taxon>Balneolaceae</taxon>
        <taxon>Rhodohalobacter</taxon>
    </lineage>
</organism>
<reference evidence="3" key="1">
    <citation type="submission" date="2022-01" db="EMBL/GenBank/DDBJ databases">
        <authorList>
            <person name="Wang Y."/>
        </authorList>
    </citation>
    <scope>NUCLEOTIDE SEQUENCE</scope>
    <source>
        <strain evidence="3">WB101</strain>
    </source>
</reference>
<sequence length="442" mass="50929">MTDFPSSKYERGKIFAKTGLKVGKNYASHYLKTLTGRKSEKADVNKKTAEDVFGEFTNLRGTALKIAQTFSIDQGFLPEEFTEVMTQAQYSVPPINRSLVRSIIRRELGKYPEQIFDEFNSEALAAASIGQVHKARLSNGQPVAIKIQYPGVRDTISSDISLAGSIFKRLAKNGDQFDDYIAEIESTLMKETDYIEEGKSINRFHERFASNGIVTPEWIPELSTERVLTMSFIEGHHLKEFLETDPPQEERNHFGQLLWDFFHQQIRDRSEIHADTHPGNFIFTPDKKLGVVDYGCVKSFPEEFFINYLKLLPVHLQRDEEEIIRLYKELDVLKADPENNKSEKAIYEFCKNYGYTFALPYIEDEFNFGDSEYKRIMAGYTKNAPITNGPRGSKHFIFTTRVHLGLYHFLMKLKAVVNTKQSREIVDEVISEFHNEQKEAYS</sequence>
<dbReference type="InterPro" id="IPR050154">
    <property type="entry name" value="UbiB_kinase"/>
</dbReference>
<dbReference type="EMBL" id="JAKLWS010000026">
    <property type="protein sequence ID" value="MCG2590102.1"/>
    <property type="molecule type" value="Genomic_DNA"/>
</dbReference>
<dbReference type="RefSeq" id="WP_237855459.1">
    <property type="nucleotide sequence ID" value="NZ_JAKLWS010000026.1"/>
</dbReference>
<dbReference type="InterPro" id="IPR011009">
    <property type="entry name" value="Kinase-like_dom_sf"/>
</dbReference>
<comment type="caution">
    <text evidence="3">The sequence shown here is derived from an EMBL/GenBank/DDBJ whole genome shotgun (WGS) entry which is preliminary data.</text>
</comment>
<keyword evidence="3" id="KW-0808">Transferase</keyword>
<dbReference type="PANTHER" id="PTHR10566">
    <property type="entry name" value="CHAPERONE-ACTIVITY OF BC1 COMPLEX CABC1 -RELATED"/>
    <property type="match status" value="1"/>
</dbReference>
<protein>
    <submittedName>
        <fullName evidence="3">AarF/ABC1/UbiB kinase family protein</fullName>
    </submittedName>
</protein>
<gene>
    <name evidence="3" type="ORF">L6773_16105</name>
</gene>
<dbReference type="Pfam" id="PF03109">
    <property type="entry name" value="ABC1"/>
    <property type="match status" value="1"/>
</dbReference>
<dbReference type="Proteomes" id="UP001165366">
    <property type="component" value="Unassembled WGS sequence"/>
</dbReference>
<evidence type="ECO:0000256" key="1">
    <source>
        <dbReference type="ARBA" id="ARBA00009670"/>
    </source>
</evidence>
<dbReference type="CDD" id="cd13970">
    <property type="entry name" value="ABC1_ADCK3"/>
    <property type="match status" value="1"/>
</dbReference>
<dbReference type="GO" id="GO:0016301">
    <property type="term" value="F:kinase activity"/>
    <property type="evidence" value="ECO:0007669"/>
    <property type="project" value="UniProtKB-KW"/>
</dbReference>
<keyword evidence="4" id="KW-1185">Reference proteome</keyword>
<accession>A0ABS9KGX3</accession>
<dbReference type="PANTHER" id="PTHR10566:SF113">
    <property type="entry name" value="PROTEIN ACTIVITY OF BC1 COMPLEX KINASE 7, CHLOROPLASTIC"/>
    <property type="match status" value="1"/>
</dbReference>
<dbReference type="InterPro" id="IPR000719">
    <property type="entry name" value="Prot_kinase_dom"/>
</dbReference>
<proteinExistence type="inferred from homology"/>
<reference evidence="3" key="2">
    <citation type="submission" date="2024-05" db="EMBL/GenBank/DDBJ databases">
        <title>Rhodohalobacter halophilus gen. nov., sp. nov., a moderately halophilic member of the family Balneolaceae.</title>
        <authorList>
            <person name="Xia J."/>
        </authorList>
    </citation>
    <scope>NUCLEOTIDE SEQUENCE</scope>
    <source>
        <strain evidence="3">WB101</strain>
    </source>
</reference>
<name>A0ABS9KGX3_9BACT</name>
<dbReference type="PROSITE" id="PS50011">
    <property type="entry name" value="PROTEIN_KINASE_DOM"/>
    <property type="match status" value="1"/>
</dbReference>
<dbReference type="InterPro" id="IPR034646">
    <property type="entry name" value="ADCK3_dom"/>
</dbReference>
<keyword evidence="3" id="KW-0418">Kinase</keyword>
<evidence type="ECO:0000313" key="4">
    <source>
        <dbReference type="Proteomes" id="UP001165366"/>
    </source>
</evidence>
<feature type="domain" description="Protein kinase" evidence="2">
    <location>
        <begin position="118"/>
        <end position="442"/>
    </location>
</feature>
<comment type="similarity">
    <text evidence="1">Belongs to the protein kinase superfamily. ADCK protein kinase family.</text>
</comment>
<dbReference type="InterPro" id="IPR004147">
    <property type="entry name" value="ABC1_dom"/>
</dbReference>
<evidence type="ECO:0000259" key="2">
    <source>
        <dbReference type="PROSITE" id="PS50011"/>
    </source>
</evidence>
<dbReference type="SUPFAM" id="SSF56112">
    <property type="entry name" value="Protein kinase-like (PK-like)"/>
    <property type="match status" value="1"/>
</dbReference>